<dbReference type="Proteomes" id="UP001216674">
    <property type="component" value="Unassembled WGS sequence"/>
</dbReference>
<evidence type="ECO:0000256" key="3">
    <source>
        <dbReference type="PROSITE-ProRule" id="PRU00339"/>
    </source>
</evidence>
<evidence type="ECO:0000313" key="7">
    <source>
        <dbReference type="Proteomes" id="UP001216674"/>
    </source>
</evidence>
<keyword evidence="7" id="KW-1185">Reference proteome</keyword>
<dbReference type="Pfam" id="PF13181">
    <property type="entry name" value="TPR_8"/>
    <property type="match status" value="1"/>
</dbReference>
<keyword evidence="1" id="KW-0677">Repeat</keyword>
<feature type="repeat" description="TPR" evidence="3">
    <location>
        <begin position="134"/>
        <end position="167"/>
    </location>
</feature>
<comment type="caution">
    <text evidence="6">The sequence shown here is derived from an EMBL/GenBank/DDBJ whole genome shotgun (WGS) entry which is preliminary data.</text>
</comment>
<dbReference type="SMART" id="SM00028">
    <property type="entry name" value="TPR"/>
    <property type="match status" value="3"/>
</dbReference>
<proteinExistence type="predicted"/>
<evidence type="ECO:0000256" key="4">
    <source>
        <dbReference type="SAM" id="MobiDB-lite"/>
    </source>
</evidence>
<keyword evidence="2 3" id="KW-0802">TPR repeat</keyword>
<dbReference type="Pfam" id="PF13424">
    <property type="entry name" value="TPR_12"/>
    <property type="match status" value="1"/>
</dbReference>
<keyword evidence="5" id="KW-0732">Signal</keyword>
<evidence type="ECO:0000256" key="1">
    <source>
        <dbReference type="ARBA" id="ARBA00022737"/>
    </source>
</evidence>
<dbReference type="InterPro" id="IPR051685">
    <property type="entry name" value="Ycf3/AcsC/BcsC/TPR_MFPF"/>
</dbReference>
<dbReference type="EMBL" id="JARJLM010000589">
    <property type="protein sequence ID" value="MDF3838412.1"/>
    <property type="molecule type" value="Genomic_DNA"/>
</dbReference>
<dbReference type="InterPro" id="IPR011990">
    <property type="entry name" value="TPR-like_helical_dom_sf"/>
</dbReference>
<evidence type="ECO:0000313" key="6">
    <source>
        <dbReference type="EMBL" id="MDF3838412.1"/>
    </source>
</evidence>
<feature type="repeat" description="TPR" evidence="3">
    <location>
        <begin position="168"/>
        <end position="201"/>
    </location>
</feature>
<sequence length="266" mass="29535">MGYLAKQSFVALMASAALLAGCSTVPDKPVEKSEARSAQPAQLAQPAQPAQPTEDVQEAKAAQSIADGVRLLRSGKPNEAIPIFSQLAADYEIRFNDGNTRYFSARNQVETLLYLATAASEKTGNASVVTPNWAYSYYLTAYALAELGRIPEAKASLDRALKLSPRNSQFLSELGNLYQREKNWQSALQAFQRAESAARETSPEHARNLELARAWRGIGYVYVEQGRLDDAERIYRQCLELNRNDTAASKELLYVQALRDKQRARQ</sequence>
<reference evidence="6 7" key="1">
    <citation type="submission" date="2023-03" db="EMBL/GenBank/DDBJ databases">
        <title>Draft assemblies of triclosan tolerant bacteria isolated from returned activated sludge.</title>
        <authorList>
            <person name="Van Hamelsveld S."/>
        </authorList>
    </citation>
    <scope>NUCLEOTIDE SEQUENCE [LARGE SCALE GENOMIC DNA]</scope>
    <source>
        <strain evidence="6 7">GW210010_S58</strain>
    </source>
</reference>
<accession>A0ABT6B0K8</accession>
<dbReference type="RefSeq" id="WP_276268374.1">
    <property type="nucleotide sequence ID" value="NZ_JARJLM010000589.1"/>
</dbReference>
<feature type="compositionally biased region" description="Low complexity" evidence="4">
    <location>
        <begin position="38"/>
        <end position="52"/>
    </location>
</feature>
<protein>
    <submittedName>
        <fullName evidence="6">Tetratricopeptide repeat protein</fullName>
    </submittedName>
</protein>
<feature type="repeat" description="TPR" evidence="3">
    <location>
        <begin position="212"/>
        <end position="245"/>
    </location>
</feature>
<feature type="region of interest" description="Disordered" evidence="4">
    <location>
        <begin position="26"/>
        <end position="53"/>
    </location>
</feature>
<dbReference type="Gene3D" id="1.25.40.10">
    <property type="entry name" value="Tetratricopeptide repeat domain"/>
    <property type="match status" value="2"/>
</dbReference>
<feature type="signal peptide" evidence="5">
    <location>
        <begin position="1"/>
        <end position="19"/>
    </location>
</feature>
<dbReference type="PROSITE" id="PS50005">
    <property type="entry name" value="TPR"/>
    <property type="match status" value="3"/>
</dbReference>
<dbReference type="SUPFAM" id="SSF48452">
    <property type="entry name" value="TPR-like"/>
    <property type="match status" value="1"/>
</dbReference>
<dbReference type="PROSITE" id="PS51257">
    <property type="entry name" value="PROKAR_LIPOPROTEIN"/>
    <property type="match status" value="1"/>
</dbReference>
<evidence type="ECO:0000256" key="5">
    <source>
        <dbReference type="SAM" id="SignalP"/>
    </source>
</evidence>
<dbReference type="InterPro" id="IPR019734">
    <property type="entry name" value="TPR_rpt"/>
</dbReference>
<dbReference type="PANTHER" id="PTHR44943:SF8">
    <property type="entry name" value="TPR REPEAT-CONTAINING PROTEIN MJ0263"/>
    <property type="match status" value="1"/>
</dbReference>
<gene>
    <name evidence="6" type="ORF">P3W85_36595</name>
</gene>
<name>A0ABT6B0K8_9BURK</name>
<feature type="chain" id="PRO_5045565034" evidence="5">
    <location>
        <begin position="20"/>
        <end position="266"/>
    </location>
</feature>
<evidence type="ECO:0000256" key="2">
    <source>
        <dbReference type="ARBA" id="ARBA00022803"/>
    </source>
</evidence>
<organism evidence="6 7">
    <name type="scientific">Cupriavidus basilensis</name>
    <dbReference type="NCBI Taxonomy" id="68895"/>
    <lineage>
        <taxon>Bacteria</taxon>
        <taxon>Pseudomonadati</taxon>
        <taxon>Pseudomonadota</taxon>
        <taxon>Betaproteobacteria</taxon>
        <taxon>Burkholderiales</taxon>
        <taxon>Burkholderiaceae</taxon>
        <taxon>Cupriavidus</taxon>
    </lineage>
</organism>
<dbReference type="PANTHER" id="PTHR44943">
    <property type="entry name" value="CELLULOSE SYNTHASE OPERON PROTEIN C"/>
    <property type="match status" value="1"/>
</dbReference>